<evidence type="ECO:0000256" key="11">
    <source>
        <dbReference type="ARBA" id="ARBA00023175"/>
    </source>
</evidence>
<feature type="domain" description="Dynein heavy chain C-terminal" evidence="27">
    <location>
        <begin position="4000"/>
        <end position="4296"/>
    </location>
</feature>
<dbReference type="Pfam" id="PF08385">
    <property type="entry name" value="DHC_N1"/>
    <property type="match status" value="1"/>
</dbReference>
<evidence type="ECO:0000256" key="9">
    <source>
        <dbReference type="ARBA" id="ARBA00023054"/>
    </source>
</evidence>
<feature type="domain" description="Dynein heavy chain ATP-binding dynein motor region" evidence="23">
    <location>
        <begin position="3256"/>
        <end position="3473"/>
    </location>
</feature>
<evidence type="ECO:0000256" key="3">
    <source>
        <dbReference type="ARBA" id="ARBA00022490"/>
    </source>
</evidence>
<evidence type="ECO:0000259" key="26">
    <source>
        <dbReference type="Pfam" id="PF18198"/>
    </source>
</evidence>
<dbReference type="Gene3D" id="1.10.287.2620">
    <property type="match status" value="1"/>
</dbReference>
<dbReference type="InterPro" id="IPR013594">
    <property type="entry name" value="Dynein_heavy_tail"/>
</dbReference>
<feature type="domain" description="Dynein heavy chain AAA module D4" evidence="22">
    <location>
        <begin position="2613"/>
        <end position="2872"/>
    </location>
</feature>
<dbReference type="Pfam" id="PF12780">
    <property type="entry name" value="AAA_8"/>
    <property type="match status" value="1"/>
</dbReference>
<feature type="domain" description="Dynein heavy chain 3 AAA+ lid" evidence="25">
    <location>
        <begin position="2470"/>
        <end position="2567"/>
    </location>
</feature>
<dbReference type="Gene3D" id="1.10.8.1220">
    <property type="match status" value="1"/>
</dbReference>
<evidence type="ECO:0000259" key="27">
    <source>
        <dbReference type="Pfam" id="PF18199"/>
    </source>
</evidence>
<dbReference type="InterPro" id="IPR024743">
    <property type="entry name" value="Dynein_HC_stalk"/>
</dbReference>
<feature type="coiled-coil region" evidence="14">
    <location>
        <begin position="2877"/>
        <end position="2963"/>
    </location>
</feature>
<dbReference type="InterPro" id="IPR024317">
    <property type="entry name" value="Dynein_heavy_chain_D4_dom"/>
</dbReference>
<dbReference type="EMBL" id="JARBDR010000214">
    <property type="protein sequence ID" value="KAJ8319314.1"/>
    <property type="molecule type" value="Genomic_DNA"/>
</dbReference>
<feature type="coiled-coil region" evidence="14">
    <location>
        <begin position="901"/>
        <end position="935"/>
    </location>
</feature>
<dbReference type="Pfam" id="PF17857">
    <property type="entry name" value="AAA_lid_1"/>
    <property type="match status" value="1"/>
</dbReference>
<evidence type="ECO:0000256" key="2">
    <source>
        <dbReference type="ARBA" id="ARBA00008887"/>
    </source>
</evidence>
<keyword evidence="6" id="KW-0547">Nucleotide-binding</keyword>
<accession>A0ABQ9FPX2</accession>
<feature type="domain" description="ATPase dynein-related AAA" evidence="17">
    <location>
        <begin position="1987"/>
        <end position="2118"/>
    </location>
</feature>
<dbReference type="PANTHER" id="PTHR45703">
    <property type="entry name" value="DYNEIN HEAVY CHAIN"/>
    <property type="match status" value="1"/>
</dbReference>
<dbReference type="InterPro" id="IPR004273">
    <property type="entry name" value="Dynein_heavy_D6_P-loop"/>
</dbReference>
<feature type="domain" description="Dynein heavy chain linker" evidence="19">
    <location>
        <begin position="1214"/>
        <end position="1620"/>
    </location>
</feature>
<dbReference type="Proteomes" id="UP001217089">
    <property type="component" value="Unassembled WGS sequence"/>
</dbReference>
<dbReference type="InterPro" id="IPR041658">
    <property type="entry name" value="AAA_lid_11"/>
</dbReference>
<dbReference type="Pfam" id="PF18198">
    <property type="entry name" value="AAA_lid_11"/>
    <property type="match status" value="1"/>
</dbReference>
<dbReference type="Pfam" id="PF12775">
    <property type="entry name" value="AAA_7"/>
    <property type="match status" value="1"/>
</dbReference>
<keyword evidence="15" id="KW-0812">Transmembrane</keyword>
<dbReference type="Pfam" id="PF12781">
    <property type="entry name" value="AAA_9"/>
    <property type="match status" value="1"/>
</dbReference>
<reference evidence="28 29" key="1">
    <citation type="submission" date="2022-12" db="EMBL/GenBank/DDBJ databases">
        <title>Chromosome-level genome of Tegillarca granosa.</title>
        <authorList>
            <person name="Kim J."/>
        </authorList>
    </citation>
    <scope>NUCLEOTIDE SEQUENCE [LARGE SCALE GENOMIC DNA]</scope>
    <source>
        <strain evidence="28">Teg-2019</strain>
        <tissue evidence="28">Adductor muscle</tissue>
    </source>
</reference>
<sequence>MGTGLELGDARVEFIADYVLKSMNLKQDKWMKMYTDECKQLFIDFFEKAEFLKLIIVFSGGNISTQYEWPTNPKAKACYFAKRSRDPLPKDPSFKNALLYGDLSYAPLDHLASFVDQVLVPVLSNTRNHEKWPQVVSADVVRHVDGLKNNVYVVSGQAKGKTLLPFPVGAEKIETTNIQKLMVQDRLLIHAIESVVIEWTHQIRDVLKRDSAQPLLEGLDPTPFVEIDFWKNKCSNLECIYEQLCNSKVKKMAELLQTTKSSYFPAFREVFQDVVSALDEAYDINLFLKPLRHHFEDYEQAEFDESIPLLGPMMHCVCLVWSNSQYYNTPARIVVILQEICNMIINQARNFLDPSEIFKGEVEETIDKVCKTVDVLHAFKETYEDHKSSLKNYFKDREPREWEYAPKLVFARFDKFMERVDTVKVLQMFEEFNEEYKIFTERTYDCLDPNSDEFLNDYNNFTIKIGDFDRRLATIICQAFDDCSGVDSVFKLIDIMGTLVDREVIRKDFDEKYPKIVQLMNTELDMAKLIYDEQMLHKKQTGKILLHKNMPKVSGSLKWAKELLDRIAIPMSSFRAIDHSWDNQVYSEWTIGVDQACSFNLNQPLLIRNKHTSLLSVNFDKELTAVLREVKYLEMRAQEEIPASASAVFAKNDTLWQYVTNLNLTVHLYNKVRNNVLAVEFPLIEGQLNDIDQELEQAETSLNWKSEGVWDYIQKIRDGVIELESSVQKAKNNVEEIQKLMATWNKAPLFERKEDKHDTLLNLDDKKERLEKRYNEIKLVGEKIHTLLQQNLEYYKGDSSTSMWMAYVEYIDEMILEGFFNTVLCSLNFLLDNTDAEAKGNAGALFVAQLELKVPDLVFSPSLDYGANEGFFDLVDGLIGDIYKQASLIPRLASYDEYEGYQNDVEDMEELSEMRQELMDRVQNIMNKANEYRNSFDTYSYLWVDDRNEFMKQFLLYNHVLTPEEIEANAEEGIPECPPTLEQFKEQIDTYETVYEEAEQIKATMVFDTWFKRWNIQYVSKMKHTLTEVNNIAQSLIYFILKELEEFIKVTDGGLSKTVEEGDYQGLVDCMGFLFAVKERQAATDEMFEPLKQTIELLKTYEQEMSEEVHQQLQELPEQWNNTKKLSITCKQHVAPLQAIEVSNIRKKSATFDVNQHKFRETFRSIPPFRYNCETPYDLINEYHEEILAMETEMASLFESAGLFEVNTPDFKQLKQCRKEIKLLKNLWDYIFVVRSSIDDWKTTPFKKINVEQMDMDCKKFAKDIRSLDKEIRAWDSYLGLENTVKNMLTSIRAVAELQNPAIRDRHWQQLMAATKVRFVMNENTTLADLLSLNLHEFEDEVRNIVDKAVKEMSMEKVLKELDVTWSSMEFEHEKHPRTKITMLKTSEELIETLEDNQVQLQTMLTSKYIAHFLTEVSTWQKKLSTADQVIQIWMEVQRTWSHLESIFIGSEDIRQQLPEDSNRFDGIDSEFKELVSVIEKTKNVVEATSAPRLYERLDSLQGSLTLCEKALAEYLDTKRLAFPRFYFVSSADLLDILSNGNNPSVVSRHLTKLFDSMAALKFEQDEQGRDAKVGLGMYSKDGEYVELESQCDLSGQVEVWLNRVLESQIKTVRHEMTEAVVGYEEKPREQWLFDYPAQVALCATQIWWTTEIAQLNALITMLLGDLTKGDRQKIMTICTIDVHARDVVSKLILNKVDNALAFAWLSQLRHRWDDAEGDCFANICDAQFRYSHEYLGNTPRLVITPLTDRCYITLTQSLHLIMSGAPAGPAGTGKTETTKDLGRALGIMVYVFNCSEQMDYKSVGNIYMGLAQSGAWGCFDEFNRIAVEVLSVIAVQVKSIQDAIRDKRAIFNFMGVTIKIKHTVGIFITMNPGYAGRTELPENLKALFRPCAMVVPDFELICEIMLVAEGFLEARLLARKFITLYKLCKELLSKQVLMRALRDFNIPKIVTDDMPVFMGLIGDLFPALNVVQLMELFEVRHSVFNLGNAGVGKSKVWRTLHRTYKNIGKKPIAVDLDPKAVTNDELFGIINPATREWKDGLFSVIMRDLANLTGDAPKWIVLDGDIDPMWIESLNTVMDDNKVLTLASNERIALTPSMRLLFEISHLKTATPATVSRAGILFINPQDLGWNPYVQSWIDTREVQSERANLLILFDKYIPMCLDTMRTRFKKITPVAEVSHIQMLCYLLECLLTPENTPPDCPKELYELYFVFACVWAFGGVTFQDQTVKFPTQGTIFDYYIDPETKKFEPWTKKVQKFELDPDVPLQASLVHTSETTRLRYFLDMLIEKKRPVMLVGNAGTGKTVLMGDKLSNSGDQYLVTNVPFNFYTTSLMLQGILEKPLEKKAGRNYGPPGTRRLIYFVDDMNMPEVDEYFTVQPHTLIRQHIDHSHWYDRTKLTLKDIHNTQYVSCMNPTAGSFTIDPRLQRHFCVFAVNFPNTDALSTIYSSILSQHLSMNNFAPVVQKYVHNLINAALMLHAKVTTNFLPTAIKFHYVFNLRDLSNIFQGMLFAQSDCAKAPVELVRLWMHESQRVYKDKLADSKDLETFDKIFREVAKKTFDDVDEETLYQNPVIYCHFAQGIGEPKYAPVASWEDLNKILVEALDNYNELNAAMNLVLFEDAMMHICRINRILESPRGNALLIGVGGSGKQSLSRLAAFISSLDVFQITLRKGYSIPDLKLDISQLYLKTGLKNQGMMFLMTDAQVADEKFLVLINDLLASGEIPELLPDDEIENIISGMRPEVKGVGLEDSRENCWKFFIDKVRRLLKVVLCFSPVGSTLRVRSRKFPAVTNCTCIDWFHEWPQEALMSVSRRFLEEVELLSPNMRESIAEFMAYVHTSVNEMSHNYLTNEKRYNYTTPKSFLEQIKLYQNLLDKKNLELQAKIIRLENGLEKLRSTAQQVDDLKSKLASQEVELAQKNEDANKLIAVVGAETEKVGKEKAIADEEEKKVSKITEEVTRKQQDCEKDLAKAEPALLAAKDALNTLNKGNLTELKSFGSPPPAVLNVTAAVMCLLAPGGKVPKDKSWKNAKSTIMSKVDQFLDNLINYDKDNIPETCRKAVQPYLDDPEFDPEFIRSKSLAAAGLCSWVINILTYYEVYCTVEPKRQALAAANAELNTAREKLKVITNKIAQLEADLGKLTAEFEKATSEKLRCQQEAEMTNKTIELANRLVGGLASENVRWADAINEYREQEKTLPGDVLLITAFVSYVGCFTKQYRLDLQEKYWLEYLKNLKNPIPTSEGLDPLTMLTDDAQIASWNNEGLPSDRMSTENATILSNCERWPLMIDPQLQGINWIKTKYGSNLKIIRLEQKGYLDALERAVSSGDVVLLENIGEKIDPVLDPLIGRNTIKRGRAIKMGDKEVEYHPDFKLIIQTKLANPHYQPEMQAQTTLINFTVTRDGLEDQLLAAVVRKERPDLESLKADLTRQQNQFKITLKELEDSLLARLSAAEGNFLGDYALVENLETTKRTAAEIEVKAKEAKKTEIQINLARENYRPAAARASLMYFILNDMHKIHPIVVFEKAIDRAEPAEEEKQRVINLIDCITYSVFMYTARGLFERDKLIFMAQMTFQILVMNKDINPVELDFLLRFPAVPNVSSPVDFLNNFSWGGIKAMASMEEFRNLDRDIEGSAKRWKKFVESECPEKEKFPQEWKNKTSLQKLCMMRALRPDRMTYAVRYFVEEKMGTKYVEGRSVEFAKSYEESGPATPIFFILSPGVDPLKDVEKHGKKIGFTEDNRNFHNISLGQGQEIVAERAMDLAAKEGHWVILQNVHLVAKWLSVLEKKLEQYSEESHSDYRVYISAEPAGTPESHIIPQGILEAAIKITNEPPTGMHANLHKALDNFTQETLEMCARETEFKSILFALCYFHAVVCERRKFGPQGWNRVYPFNTGDLTISVNVLYNYLEANSKVPWEDLRYLFGEIMYGGHITDDWDRRLCRTYLEVYMHAEMLEGELYLAPGFSVPPNSDYNGYHAYIDECLPPESPYLYGLHPNAEIEFLTTTSENLFRTVFEMQPRDAGAGAGAGVSREEKIKGTLDEILEKLPEEMNMIEIMAKVPVEERTPYIVVAFQECERMNILTNEIRRSLKELDLGLKGELTITADMEDLGNSLFLDVVPGSWAKRAYPSLHGLSAWYADLLQRIKELETWTSDFQLPAAVWLGGFFNPQSFLTAIMQQMARKNEWPLDRMALQCDVTKKNREDMAGPPREGAYVHGLYMEGARWDIQTGMIAEARLKELAPPVPVIFIKAIPVDRQDSRNVYDCPVYKTKSRGPTFVWTFNLKSKEKPSKWVLGGVALLLQFIVYMLLFSIIYIDVKNGWK</sequence>
<dbReference type="InterPro" id="IPR026983">
    <property type="entry name" value="DHC"/>
</dbReference>
<evidence type="ECO:0008006" key="30">
    <source>
        <dbReference type="Google" id="ProtNLM"/>
    </source>
</evidence>
<organism evidence="28 29">
    <name type="scientific">Tegillarca granosa</name>
    <name type="common">Malaysian cockle</name>
    <name type="synonym">Anadara granosa</name>
    <dbReference type="NCBI Taxonomy" id="220873"/>
    <lineage>
        <taxon>Eukaryota</taxon>
        <taxon>Metazoa</taxon>
        <taxon>Spiralia</taxon>
        <taxon>Lophotrochozoa</taxon>
        <taxon>Mollusca</taxon>
        <taxon>Bivalvia</taxon>
        <taxon>Autobranchia</taxon>
        <taxon>Pteriomorphia</taxon>
        <taxon>Arcoida</taxon>
        <taxon>Arcoidea</taxon>
        <taxon>Arcidae</taxon>
        <taxon>Tegillarca</taxon>
    </lineage>
</organism>
<evidence type="ECO:0000259" key="22">
    <source>
        <dbReference type="Pfam" id="PF12780"/>
    </source>
</evidence>
<evidence type="ECO:0000259" key="19">
    <source>
        <dbReference type="Pfam" id="PF08393"/>
    </source>
</evidence>
<dbReference type="Gene3D" id="1.20.920.20">
    <property type="match status" value="1"/>
</dbReference>
<feature type="domain" description="Dynein heavy chain AAA lid" evidence="26">
    <location>
        <begin position="3857"/>
        <end position="3993"/>
    </location>
</feature>
<evidence type="ECO:0000259" key="25">
    <source>
        <dbReference type="Pfam" id="PF17857"/>
    </source>
</evidence>
<comment type="similarity">
    <text evidence="2">Belongs to the dynein heavy chain family.</text>
</comment>
<dbReference type="InterPro" id="IPR013602">
    <property type="entry name" value="Dynein_heavy_linker"/>
</dbReference>
<evidence type="ECO:0000259" key="18">
    <source>
        <dbReference type="Pfam" id="PF08385"/>
    </source>
</evidence>
<keyword evidence="7" id="KW-0067">ATP-binding</keyword>
<evidence type="ECO:0000256" key="10">
    <source>
        <dbReference type="ARBA" id="ARBA00023069"/>
    </source>
</evidence>
<evidence type="ECO:0000259" key="23">
    <source>
        <dbReference type="Pfam" id="PF12781"/>
    </source>
</evidence>
<dbReference type="Gene3D" id="1.10.472.130">
    <property type="match status" value="1"/>
</dbReference>
<gene>
    <name evidence="28" type="ORF">KUTeg_004405</name>
</gene>
<keyword evidence="4" id="KW-0493">Microtubule</keyword>
<feature type="domain" description="Dynein heavy chain coiled coil stalk" evidence="21">
    <location>
        <begin position="2886"/>
        <end position="3229"/>
    </location>
</feature>
<evidence type="ECO:0000256" key="5">
    <source>
        <dbReference type="ARBA" id="ARBA00022737"/>
    </source>
</evidence>
<comment type="subcellular location">
    <subcellularLocation>
        <location evidence="1">Cytoplasm</location>
        <location evidence="1">Cytoskeleton</location>
        <location evidence="1">Cilium axoneme</location>
    </subcellularLocation>
</comment>
<dbReference type="Pfam" id="PF12777">
    <property type="entry name" value="MT"/>
    <property type="match status" value="1"/>
</dbReference>
<evidence type="ECO:0000256" key="15">
    <source>
        <dbReference type="SAM" id="Phobius"/>
    </source>
</evidence>
<dbReference type="InterPro" id="IPR042219">
    <property type="entry name" value="AAA_lid_11_sf"/>
</dbReference>
<dbReference type="InterPro" id="IPR027417">
    <property type="entry name" value="P-loop_NTPase"/>
</dbReference>
<dbReference type="InterPro" id="IPR041228">
    <property type="entry name" value="Dynein_C"/>
</dbReference>
<evidence type="ECO:0000259" key="20">
    <source>
        <dbReference type="Pfam" id="PF12774"/>
    </source>
</evidence>
<evidence type="ECO:0000313" key="28">
    <source>
        <dbReference type="EMBL" id="KAJ8319314.1"/>
    </source>
</evidence>
<comment type="caution">
    <text evidence="28">The sequence shown here is derived from an EMBL/GenBank/DDBJ whole genome shotgun (WGS) entry which is preliminary data.</text>
</comment>
<dbReference type="Pfam" id="PF03028">
    <property type="entry name" value="Dynein_heavy"/>
    <property type="match status" value="1"/>
</dbReference>
<evidence type="ECO:0000256" key="8">
    <source>
        <dbReference type="ARBA" id="ARBA00023017"/>
    </source>
</evidence>
<dbReference type="InterPro" id="IPR035699">
    <property type="entry name" value="AAA_6"/>
</dbReference>
<dbReference type="Gene3D" id="3.20.180.20">
    <property type="entry name" value="Dynein heavy chain, N-terminal domain 2"/>
    <property type="match status" value="1"/>
</dbReference>
<feature type="coiled-coil region" evidence="14">
    <location>
        <begin position="3108"/>
        <end position="3149"/>
    </location>
</feature>
<dbReference type="SUPFAM" id="SSF52540">
    <property type="entry name" value="P-loop containing nucleoside triphosphate hydrolases"/>
    <property type="match status" value="4"/>
</dbReference>
<dbReference type="InterPro" id="IPR043160">
    <property type="entry name" value="Dynein_C_barrel"/>
</dbReference>
<dbReference type="Pfam" id="PF08393">
    <property type="entry name" value="DHC_N2"/>
    <property type="match status" value="1"/>
</dbReference>
<dbReference type="Gene3D" id="1.20.140.100">
    <property type="entry name" value="Dynein heavy chain, N-terminal domain 2"/>
    <property type="match status" value="1"/>
</dbReference>
<dbReference type="Gene3D" id="1.20.920.30">
    <property type="match status" value="1"/>
</dbReference>
<keyword evidence="12" id="KW-0206">Cytoskeleton</keyword>
<keyword evidence="8" id="KW-0243">Dynein</keyword>
<evidence type="ECO:0000259" key="17">
    <source>
        <dbReference type="Pfam" id="PF07728"/>
    </source>
</evidence>
<dbReference type="Gene3D" id="3.40.50.300">
    <property type="entry name" value="P-loop containing nucleotide triphosphate hydrolases"/>
    <property type="match status" value="5"/>
</dbReference>
<keyword evidence="3" id="KW-0963">Cytoplasm</keyword>
<evidence type="ECO:0000256" key="4">
    <source>
        <dbReference type="ARBA" id="ARBA00022701"/>
    </source>
</evidence>
<evidence type="ECO:0000256" key="7">
    <source>
        <dbReference type="ARBA" id="ARBA00022840"/>
    </source>
</evidence>
<feature type="domain" description="Dynein heavy chain tail" evidence="18">
    <location>
        <begin position="189"/>
        <end position="712"/>
    </location>
</feature>
<protein>
    <recommendedName>
        <fullName evidence="30">Dynein beta chain, ciliary</fullName>
    </recommendedName>
</protein>
<evidence type="ECO:0000256" key="13">
    <source>
        <dbReference type="ARBA" id="ARBA00023273"/>
    </source>
</evidence>
<keyword evidence="15" id="KW-0472">Membrane</keyword>
<name>A0ABQ9FPX2_TEGGR</name>
<dbReference type="Gene3D" id="1.10.8.710">
    <property type="match status" value="2"/>
</dbReference>
<keyword evidence="9 14" id="KW-0175">Coiled coil</keyword>
<evidence type="ECO:0000259" key="16">
    <source>
        <dbReference type="Pfam" id="PF03028"/>
    </source>
</evidence>
<dbReference type="InterPro" id="IPR041589">
    <property type="entry name" value="DNAH3_AAA_lid_1"/>
</dbReference>
<dbReference type="InterPro" id="IPR042222">
    <property type="entry name" value="Dynein_2_N"/>
</dbReference>
<dbReference type="Gene3D" id="6.10.140.1060">
    <property type="match status" value="1"/>
</dbReference>
<evidence type="ECO:0000256" key="1">
    <source>
        <dbReference type="ARBA" id="ARBA00004430"/>
    </source>
</evidence>
<dbReference type="Gene3D" id="1.20.58.1120">
    <property type="match status" value="1"/>
</dbReference>
<dbReference type="Gene3D" id="1.10.8.720">
    <property type="entry name" value="Region D6 of dynein motor"/>
    <property type="match status" value="1"/>
</dbReference>
<dbReference type="InterPro" id="IPR041466">
    <property type="entry name" value="Dynein_AAA5_ext"/>
</dbReference>
<proteinExistence type="inferred from homology"/>
<dbReference type="Pfam" id="PF17852">
    <property type="entry name" value="Dynein_AAA_lid"/>
    <property type="match status" value="1"/>
</dbReference>
<feature type="transmembrane region" description="Helical" evidence="15">
    <location>
        <begin position="4287"/>
        <end position="4310"/>
    </location>
</feature>
<dbReference type="Gene3D" id="1.20.1270.280">
    <property type="match status" value="1"/>
</dbReference>
<dbReference type="InterPro" id="IPR011704">
    <property type="entry name" value="ATPase_dyneun-rel_AAA"/>
</dbReference>
<keyword evidence="5" id="KW-0677">Repeat</keyword>
<feature type="coiled-coil region" evidence="14">
    <location>
        <begin position="713"/>
        <end position="780"/>
    </location>
</feature>
<evidence type="ECO:0000313" key="29">
    <source>
        <dbReference type="Proteomes" id="UP001217089"/>
    </source>
</evidence>
<keyword evidence="10" id="KW-0969">Cilium</keyword>
<dbReference type="Pfam" id="PF07728">
    <property type="entry name" value="AAA_5"/>
    <property type="match status" value="1"/>
</dbReference>
<evidence type="ECO:0000259" key="21">
    <source>
        <dbReference type="Pfam" id="PF12777"/>
    </source>
</evidence>
<feature type="domain" description="Dynein heavy chain region D6 P-loop" evidence="16">
    <location>
        <begin position="3705"/>
        <end position="3825"/>
    </location>
</feature>
<feature type="coiled-coil region" evidence="14">
    <location>
        <begin position="3417"/>
        <end position="3493"/>
    </location>
</feature>
<dbReference type="PANTHER" id="PTHR45703:SF8">
    <property type="entry name" value="DYNEINS HEAVY CHAIN"/>
    <property type="match status" value="1"/>
</dbReference>
<keyword evidence="15" id="KW-1133">Transmembrane helix</keyword>
<feature type="domain" description="Dynein heavy chain AAA 5 extension" evidence="24">
    <location>
        <begin position="2154"/>
        <end position="2253"/>
    </location>
</feature>
<evidence type="ECO:0000256" key="14">
    <source>
        <dbReference type="SAM" id="Coils"/>
    </source>
</evidence>
<feature type="domain" description="Dynein heavy chain hydrolytic ATP-binding dynein motor region" evidence="20">
    <location>
        <begin position="1731"/>
        <end position="1936"/>
    </location>
</feature>
<evidence type="ECO:0000259" key="24">
    <source>
        <dbReference type="Pfam" id="PF17852"/>
    </source>
</evidence>
<keyword evidence="11" id="KW-0505">Motor protein</keyword>
<dbReference type="InterPro" id="IPR043157">
    <property type="entry name" value="Dynein_AAA1S"/>
</dbReference>
<keyword evidence="13" id="KW-0966">Cell projection</keyword>
<dbReference type="Gene3D" id="3.10.490.20">
    <property type="match status" value="1"/>
</dbReference>
<dbReference type="Pfam" id="PF18199">
    <property type="entry name" value="Dynein_C"/>
    <property type="match status" value="1"/>
</dbReference>
<evidence type="ECO:0000256" key="12">
    <source>
        <dbReference type="ARBA" id="ARBA00023212"/>
    </source>
</evidence>
<dbReference type="InterPro" id="IPR035706">
    <property type="entry name" value="AAA_9"/>
</dbReference>
<evidence type="ECO:0000256" key="6">
    <source>
        <dbReference type="ARBA" id="ARBA00022741"/>
    </source>
</evidence>
<keyword evidence="29" id="KW-1185">Reference proteome</keyword>
<dbReference type="InterPro" id="IPR042228">
    <property type="entry name" value="Dynein_linker_3"/>
</dbReference>
<dbReference type="Pfam" id="PF12774">
    <property type="entry name" value="AAA_6"/>
    <property type="match status" value="1"/>
</dbReference>